<protein>
    <submittedName>
        <fullName evidence="1">Uncharacterized protein</fullName>
    </submittedName>
</protein>
<accession>A0A090YL24</accession>
<dbReference type="PATRIC" id="fig|1405.8.peg.3667"/>
<comment type="caution">
    <text evidence="1">The sequence shown here is derived from an EMBL/GenBank/DDBJ whole genome shotgun (WGS) entry which is preliminary data.</text>
</comment>
<evidence type="ECO:0000313" key="2">
    <source>
        <dbReference type="EMBL" id="RFT66219.1"/>
    </source>
</evidence>
<dbReference type="EMBL" id="QVOD01000016">
    <property type="protein sequence ID" value="RFT66219.1"/>
    <property type="molecule type" value="Genomic_DNA"/>
</dbReference>
<organism evidence="1 3">
    <name type="scientific">Bacillus clarus</name>
    <dbReference type="NCBI Taxonomy" id="2338372"/>
    <lineage>
        <taxon>Bacteria</taxon>
        <taxon>Bacillati</taxon>
        <taxon>Bacillota</taxon>
        <taxon>Bacilli</taxon>
        <taxon>Bacillales</taxon>
        <taxon>Bacillaceae</taxon>
        <taxon>Bacillus</taxon>
        <taxon>Bacillus cereus group</taxon>
    </lineage>
</organism>
<dbReference type="EMBL" id="JMQC01000008">
    <property type="protein sequence ID" value="KFM99149.1"/>
    <property type="molecule type" value="Genomic_DNA"/>
</dbReference>
<evidence type="ECO:0000313" key="3">
    <source>
        <dbReference type="Proteomes" id="UP000029389"/>
    </source>
</evidence>
<dbReference type="AlphaFoldDB" id="A0A090YL24"/>
<dbReference type="Proteomes" id="UP000029389">
    <property type="component" value="Unassembled WGS sequence"/>
</dbReference>
<sequence>MGFDFKTMVKDAGINTEHIKREEFVPQSADYIKIEQNVKKDDLNKVVAALAEQDYQINLDTPLIEKFELPTDHAKVTTEVVNYSVTKDGKALGNISQIKSEEFTLTLAVLENEQHKKELFAVNFDGELVHETSENIDELKAQIDLYALCKEVCSNVCGATLEVTMGACIEACLETGPGEIICAPLCIAMQYATCSLGCPKICSPFK</sequence>
<reference evidence="1 3" key="1">
    <citation type="submission" date="2014-04" db="EMBL/GenBank/DDBJ databases">
        <authorList>
            <person name="Bishop-Lilly K.A."/>
            <person name="Broomall S.M."/>
            <person name="Chain P.S."/>
            <person name="Chertkov O."/>
            <person name="Coyne S.R."/>
            <person name="Daligault H.E."/>
            <person name="Davenport K.W."/>
            <person name="Erkkila T."/>
            <person name="Frey K.G."/>
            <person name="Gibbons H.S."/>
            <person name="Gu W."/>
            <person name="Jaissle J."/>
            <person name="Johnson S.L."/>
            <person name="Koroleva G.I."/>
            <person name="Ladner J.T."/>
            <person name="Lo C.-C."/>
            <person name="Minogue T.D."/>
            <person name="Munk C."/>
            <person name="Palacios G.F."/>
            <person name="Redden C.L."/>
            <person name="Rosenzweig C.N."/>
            <person name="Scholz M.B."/>
            <person name="Teshima H."/>
            <person name="Xu Y."/>
        </authorList>
    </citation>
    <scope>NUCLEOTIDE SEQUENCE [LARGE SCALE GENOMIC DNA]</scope>
    <source>
        <strain evidence="1 3">BHP</strain>
    </source>
</reference>
<evidence type="ECO:0000313" key="1">
    <source>
        <dbReference type="EMBL" id="KFM99149.1"/>
    </source>
</evidence>
<evidence type="ECO:0000313" key="4">
    <source>
        <dbReference type="Proteomes" id="UP000264294"/>
    </source>
</evidence>
<dbReference type="RefSeq" id="WP_042982366.1">
    <property type="nucleotide sequence ID" value="NZ_JMQC01000008.1"/>
</dbReference>
<reference evidence="2 4" key="2">
    <citation type="submission" date="2018-08" db="EMBL/GenBank/DDBJ databases">
        <title>Bacillus clarus sp. nov. strain PS00077A.</title>
        <authorList>
            <person name="Mendez Acevedo M."/>
            <person name="Carroll L."/>
            <person name="Mukherjee M."/>
            <person name="Wiedmann M."/>
            <person name="Kovac J."/>
        </authorList>
    </citation>
    <scope>NUCLEOTIDE SEQUENCE [LARGE SCALE GENOMIC DNA]</scope>
    <source>
        <strain evidence="2 4">PS00077A</strain>
    </source>
</reference>
<dbReference type="Proteomes" id="UP000264294">
    <property type="component" value="Unassembled WGS sequence"/>
</dbReference>
<name>A0A090YL24_9BACI</name>
<keyword evidence="4" id="KW-1185">Reference proteome</keyword>
<gene>
    <name evidence="2" type="ORF">D0U04_14620</name>
    <name evidence="1" type="ORF">DJ93_3564</name>
</gene>
<proteinExistence type="predicted"/>